<evidence type="ECO:0000313" key="9">
    <source>
        <dbReference type="EMBL" id="KAF2673406.1"/>
    </source>
</evidence>
<dbReference type="GO" id="GO:0006351">
    <property type="term" value="P:DNA-templated transcription"/>
    <property type="evidence" value="ECO:0007669"/>
    <property type="project" value="InterPro"/>
</dbReference>
<organism evidence="9 10">
    <name type="scientific">Microthyrium microscopicum</name>
    <dbReference type="NCBI Taxonomy" id="703497"/>
    <lineage>
        <taxon>Eukaryota</taxon>
        <taxon>Fungi</taxon>
        <taxon>Dikarya</taxon>
        <taxon>Ascomycota</taxon>
        <taxon>Pezizomycotina</taxon>
        <taxon>Dothideomycetes</taxon>
        <taxon>Dothideomycetes incertae sedis</taxon>
        <taxon>Microthyriales</taxon>
        <taxon>Microthyriaceae</taxon>
        <taxon>Microthyrium</taxon>
    </lineage>
</organism>
<feature type="region of interest" description="Disordered" evidence="7">
    <location>
        <begin position="112"/>
        <end position="137"/>
    </location>
</feature>
<dbReference type="SMART" id="SM00066">
    <property type="entry name" value="GAL4"/>
    <property type="match status" value="1"/>
</dbReference>
<dbReference type="Pfam" id="PF00172">
    <property type="entry name" value="Zn_clus"/>
    <property type="match status" value="1"/>
</dbReference>
<dbReference type="InterPro" id="IPR007219">
    <property type="entry name" value="XnlR_reg_dom"/>
</dbReference>
<dbReference type="GO" id="GO:0008270">
    <property type="term" value="F:zinc ion binding"/>
    <property type="evidence" value="ECO:0007669"/>
    <property type="project" value="InterPro"/>
</dbReference>
<feature type="compositionally biased region" description="Low complexity" evidence="7">
    <location>
        <begin position="65"/>
        <end position="84"/>
    </location>
</feature>
<dbReference type="EMBL" id="MU004231">
    <property type="protein sequence ID" value="KAF2673406.1"/>
    <property type="molecule type" value="Genomic_DNA"/>
</dbReference>
<dbReference type="PANTHER" id="PTHR46910">
    <property type="entry name" value="TRANSCRIPTION FACTOR PDR1"/>
    <property type="match status" value="1"/>
</dbReference>
<dbReference type="AlphaFoldDB" id="A0A6A6UNW4"/>
<dbReference type="GO" id="GO:0000981">
    <property type="term" value="F:DNA-binding transcription factor activity, RNA polymerase II-specific"/>
    <property type="evidence" value="ECO:0007669"/>
    <property type="project" value="InterPro"/>
</dbReference>
<dbReference type="SUPFAM" id="SSF57701">
    <property type="entry name" value="Zn2/Cys6 DNA-binding domain"/>
    <property type="match status" value="1"/>
</dbReference>
<accession>A0A6A6UNW4</accession>
<keyword evidence="10" id="KW-1185">Reference proteome</keyword>
<dbReference type="SMART" id="SM00906">
    <property type="entry name" value="Fungal_trans"/>
    <property type="match status" value="1"/>
</dbReference>
<dbReference type="CDD" id="cd00067">
    <property type="entry name" value="GAL4"/>
    <property type="match status" value="1"/>
</dbReference>
<dbReference type="GO" id="GO:0003677">
    <property type="term" value="F:DNA binding"/>
    <property type="evidence" value="ECO:0007669"/>
    <property type="project" value="UniProtKB-KW"/>
</dbReference>
<keyword evidence="2" id="KW-0479">Metal-binding</keyword>
<dbReference type="PROSITE" id="PS50048">
    <property type="entry name" value="ZN2_CY6_FUNGAL_2"/>
    <property type="match status" value="1"/>
</dbReference>
<dbReference type="InterPro" id="IPR050987">
    <property type="entry name" value="AtrR-like"/>
</dbReference>
<dbReference type="InterPro" id="IPR001138">
    <property type="entry name" value="Zn2Cys6_DnaBD"/>
</dbReference>
<keyword evidence="4" id="KW-0238">DNA-binding</keyword>
<evidence type="ECO:0000256" key="3">
    <source>
        <dbReference type="ARBA" id="ARBA00023015"/>
    </source>
</evidence>
<evidence type="ECO:0000256" key="7">
    <source>
        <dbReference type="SAM" id="MobiDB-lite"/>
    </source>
</evidence>
<dbReference type="Pfam" id="PF04082">
    <property type="entry name" value="Fungal_trans"/>
    <property type="match status" value="1"/>
</dbReference>
<dbReference type="Proteomes" id="UP000799302">
    <property type="component" value="Unassembled WGS sequence"/>
</dbReference>
<feature type="region of interest" description="Disordered" evidence="7">
    <location>
        <begin position="64"/>
        <end position="88"/>
    </location>
</feature>
<evidence type="ECO:0000259" key="8">
    <source>
        <dbReference type="PROSITE" id="PS50048"/>
    </source>
</evidence>
<dbReference type="CDD" id="cd12148">
    <property type="entry name" value="fungal_TF_MHR"/>
    <property type="match status" value="1"/>
</dbReference>
<dbReference type="GO" id="GO:0005634">
    <property type="term" value="C:nucleus"/>
    <property type="evidence" value="ECO:0007669"/>
    <property type="project" value="UniProtKB-SubCell"/>
</dbReference>
<feature type="domain" description="Zn(2)-C6 fungal-type" evidence="8">
    <location>
        <begin position="23"/>
        <end position="53"/>
    </location>
</feature>
<dbReference type="Gene3D" id="4.10.240.10">
    <property type="entry name" value="Zn(2)-C6 fungal-type DNA-binding domain"/>
    <property type="match status" value="1"/>
</dbReference>
<evidence type="ECO:0000256" key="2">
    <source>
        <dbReference type="ARBA" id="ARBA00022723"/>
    </source>
</evidence>
<keyword evidence="6" id="KW-0539">Nucleus</keyword>
<evidence type="ECO:0000256" key="1">
    <source>
        <dbReference type="ARBA" id="ARBA00004123"/>
    </source>
</evidence>
<evidence type="ECO:0000256" key="4">
    <source>
        <dbReference type="ARBA" id="ARBA00023125"/>
    </source>
</evidence>
<evidence type="ECO:0000313" key="10">
    <source>
        <dbReference type="Proteomes" id="UP000799302"/>
    </source>
</evidence>
<dbReference type="OrthoDB" id="103819at2759"/>
<comment type="subcellular location">
    <subcellularLocation>
        <location evidence="1">Nucleus</location>
    </subcellularLocation>
</comment>
<reference evidence="9" key="1">
    <citation type="journal article" date="2020" name="Stud. Mycol.">
        <title>101 Dothideomycetes genomes: a test case for predicting lifestyles and emergence of pathogens.</title>
        <authorList>
            <person name="Haridas S."/>
            <person name="Albert R."/>
            <person name="Binder M."/>
            <person name="Bloem J."/>
            <person name="Labutti K."/>
            <person name="Salamov A."/>
            <person name="Andreopoulos B."/>
            <person name="Baker S."/>
            <person name="Barry K."/>
            <person name="Bills G."/>
            <person name="Bluhm B."/>
            <person name="Cannon C."/>
            <person name="Castanera R."/>
            <person name="Culley D."/>
            <person name="Daum C."/>
            <person name="Ezra D."/>
            <person name="Gonzalez J."/>
            <person name="Henrissat B."/>
            <person name="Kuo A."/>
            <person name="Liang C."/>
            <person name="Lipzen A."/>
            <person name="Lutzoni F."/>
            <person name="Magnuson J."/>
            <person name="Mondo S."/>
            <person name="Nolan M."/>
            <person name="Ohm R."/>
            <person name="Pangilinan J."/>
            <person name="Park H.-J."/>
            <person name="Ramirez L."/>
            <person name="Alfaro M."/>
            <person name="Sun H."/>
            <person name="Tritt A."/>
            <person name="Yoshinaga Y."/>
            <person name="Zwiers L.-H."/>
            <person name="Turgeon B."/>
            <person name="Goodwin S."/>
            <person name="Spatafora J."/>
            <person name="Crous P."/>
            <person name="Grigoriev I."/>
        </authorList>
    </citation>
    <scope>NUCLEOTIDE SEQUENCE</scope>
    <source>
        <strain evidence="9">CBS 115976</strain>
    </source>
</reference>
<name>A0A6A6UNW4_9PEZI</name>
<evidence type="ECO:0000256" key="6">
    <source>
        <dbReference type="ARBA" id="ARBA00023242"/>
    </source>
</evidence>
<dbReference type="PANTHER" id="PTHR46910:SF37">
    <property type="entry name" value="ZN(II)2CYS6 TRANSCRIPTION FACTOR (EUROFUNG)"/>
    <property type="match status" value="1"/>
</dbReference>
<gene>
    <name evidence="9" type="ORF">BT63DRAFT_451449</name>
</gene>
<proteinExistence type="predicted"/>
<sequence>MSSSEYLEPSGTASENVAVAKFACDSCRQRKLRCTRELPKCTNCKPWPGPCVYSHMATSRKKQATSRSACNSVSSAPSASTSSSTEDRLGRIETTIGTLADAVQTLTRLLEPKLDQPPNTTTSTFHSNSTVELPTQDAFSPLPQASRILDSVSSRIPPEVLDGSASLQDLSQALLAVHFEGDKVREDARWARKANELFIIPEQEEGQVLIKEFMNILERSQPLFLMPSNDLARKIVFEPSNVPRGWVLLFYCLTATASALQTPEYATTKKSLRWNTWIAIDNGGLFMEPSEINMQALFTLAIHGDSFATPSMSWTLVSHACRMAQALNLHLPTQEPRKILMFWALYAVDKGVSLAFGRPPMLPSSYYQNVLLPDLDGLSEYTPHVDRQEGRGHAQARSFGATHFLQSILLSILSGKILHFLNLKGSVNQASYESEKDALQGELEQWYQTTMPKLRAARDSEISTEMDESQLKEMTIGLNSLTFQFYHLKVLLTRQEEMNPDTCLDAARNALHILPLLVSTSEQVYNGIIWQLLYYPFNPFFVLFGNIIHAPLSEHIRQDVQLLRSTVSYYNEMSTTDFSLAKKLGDVAHVFASLAELYTHNTMIRNTSGETAGSCDIGGYSGSGSAPAIMTSMPGTSFGMESDGGATSNLDFDFSRGSDLLNYFTNLDYTMQLDFNGPQSFVTSEDGSNMSAPGPALDMAQHLESNVFESFDKWSVGSKRPLECTFDWFTWDLNQ</sequence>
<protein>
    <recommendedName>
        <fullName evidence="8">Zn(2)-C6 fungal-type domain-containing protein</fullName>
    </recommendedName>
</protein>
<feature type="compositionally biased region" description="Low complexity" evidence="7">
    <location>
        <begin position="119"/>
        <end position="130"/>
    </location>
</feature>
<dbReference type="InterPro" id="IPR036864">
    <property type="entry name" value="Zn2-C6_fun-type_DNA-bd_sf"/>
</dbReference>
<keyword evidence="3" id="KW-0805">Transcription regulation</keyword>
<keyword evidence="5" id="KW-0804">Transcription</keyword>
<evidence type="ECO:0000256" key="5">
    <source>
        <dbReference type="ARBA" id="ARBA00023163"/>
    </source>
</evidence>